<dbReference type="PRINTS" id="PR00385">
    <property type="entry name" value="P450"/>
</dbReference>
<dbReference type="SUPFAM" id="SSF48264">
    <property type="entry name" value="Cytochrome P450"/>
    <property type="match status" value="1"/>
</dbReference>
<keyword evidence="6 7" id="KW-0503">Monooxygenase</keyword>
<evidence type="ECO:0000256" key="7">
    <source>
        <dbReference type="RuleBase" id="RU000461"/>
    </source>
</evidence>
<protein>
    <submittedName>
        <fullName evidence="8">Cytochrome P450</fullName>
    </submittedName>
</protein>
<dbReference type="InterPro" id="IPR017972">
    <property type="entry name" value="Cyt_P450_CS"/>
</dbReference>
<organism evidence="8 9">
    <name type="scientific">Allostreptomyces psammosilenae</name>
    <dbReference type="NCBI Taxonomy" id="1892865"/>
    <lineage>
        <taxon>Bacteria</taxon>
        <taxon>Bacillati</taxon>
        <taxon>Actinomycetota</taxon>
        <taxon>Actinomycetes</taxon>
        <taxon>Kitasatosporales</taxon>
        <taxon>Streptomycetaceae</taxon>
        <taxon>Allostreptomyces</taxon>
    </lineage>
</organism>
<keyword evidence="4 7" id="KW-0560">Oxidoreductase</keyword>
<dbReference type="FunFam" id="1.10.630.10:FF:000018">
    <property type="entry name" value="Cytochrome P450 monooxygenase"/>
    <property type="match status" value="1"/>
</dbReference>
<keyword evidence="9" id="KW-1185">Reference proteome</keyword>
<evidence type="ECO:0000313" key="8">
    <source>
        <dbReference type="EMBL" id="NYI03410.1"/>
    </source>
</evidence>
<evidence type="ECO:0000256" key="6">
    <source>
        <dbReference type="ARBA" id="ARBA00023033"/>
    </source>
</evidence>
<gene>
    <name evidence="8" type="ORF">FHU37_000353</name>
</gene>
<evidence type="ECO:0000256" key="1">
    <source>
        <dbReference type="ARBA" id="ARBA00010617"/>
    </source>
</evidence>
<keyword evidence="2 7" id="KW-0349">Heme</keyword>
<dbReference type="RefSeq" id="WP_376773880.1">
    <property type="nucleotide sequence ID" value="NZ_JACBZD010000001.1"/>
</dbReference>
<dbReference type="CDD" id="cd11029">
    <property type="entry name" value="CYP107-like"/>
    <property type="match status" value="1"/>
</dbReference>
<proteinExistence type="inferred from homology"/>
<dbReference type="Pfam" id="PF00067">
    <property type="entry name" value="p450"/>
    <property type="match status" value="1"/>
</dbReference>
<dbReference type="InterPro" id="IPR036396">
    <property type="entry name" value="Cyt_P450_sf"/>
</dbReference>
<dbReference type="Gene3D" id="1.10.630.10">
    <property type="entry name" value="Cytochrome P450"/>
    <property type="match status" value="1"/>
</dbReference>
<accession>A0A852ZQ69</accession>
<dbReference type="GO" id="GO:0004497">
    <property type="term" value="F:monooxygenase activity"/>
    <property type="evidence" value="ECO:0007669"/>
    <property type="project" value="UniProtKB-KW"/>
</dbReference>
<reference evidence="8 9" key="1">
    <citation type="submission" date="2020-07" db="EMBL/GenBank/DDBJ databases">
        <title>Sequencing the genomes of 1000 actinobacteria strains.</title>
        <authorList>
            <person name="Klenk H.-P."/>
        </authorList>
    </citation>
    <scope>NUCLEOTIDE SEQUENCE [LARGE SCALE GENOMIC DNA]</scope>
    <source>
        <strain evidence="8 9">DSM 42178</strain>
    </source>
</reference>
<dbReference type="AlphaFoldDB" id="A0A852ZQ69"/>
<evidence type="ECO:0000256" key="5">
    <source>
        <dbReference type="ARBA" id="ARBA00023004"/>
    </source>
</evidence>
<dbReference type="PANTHER" id="PTHR46696:SF1">
    <property type="entry name" value="CYTOCHROME P450 YJIB-RELATED"/>
    <property type="match status" value="1"/>
</dbReference>
<comment type="caution">
    <text evidence="8">The sequence shown here is derived from an EMBL/GenBank/DDBJ whole genome shotgun (WGS) entry which is preliminary data.</text>
</comment>
<keyword evidence="5 7" id="KW-0408">Iron</keyword>
<dbReference type="PROSITE" id="PS00086">
    <property type="entry name" value="CYTOCHROME_P450"/>
    <property type="match status" value="1"/>
</dbReference>
<dbReference type="EMBL" id="JACBZD010000001">
    <property type="protein sequence ID" value="NYI03410.1"/>
    <property type="molecule type" value="Genomic_DNA"/>
</dbReference>
<dbReference type="GO" id="GO:0016705">
    <property type="term" value="F:oxidoreductase activity, acting on paired donors, with incorporation or reduction of molecular oxygen"/>
    <property type="evidence" value="ECO:0007669"/>
    <property type="project" value="InterPro"/>
</dbReference>
<evidence type="ECO:0000256" key="3">
    <source>
        <dbReference type="ARBA" id="ARBA00022723"/>
    </source>
</evidence>
<dbReference type="InterPro" id="IPR002397">
    <property type="entry name" value="Cyt_P450_B"/>
</dbReference>
<dbReference type="InterPro" id="IPR001128">
    <property type="entry name" value="Cyt_P450"/>
</dbReference>
<dbReference type="GO" id="GO:0005506">
    <property type="term" value="F:iron ion binding"/>
    <property type="evidence" value="ECO:0007669"/>
    <property type="project" value="InterPro"/>
</dbReference>
<evidence type="ECO:0000256" key="4">
    <source>
        <dbReference type="ARBA" id="ARBA00023002"/>
    </source>
</evidence>
<dbReference type="PRINTS" id="PR00359">
    <property type="entry name" value="BP450"/>
</dbReference>
<dbReference type="PANTHER" id="PTHR46696">
    <property type="entry name" value="P450, PUTATIVE (EUROFUNG)-RELATED"/>
    <property type="match status" value="1"/>
</dbReference>
<comment type="similarity">
    <text evidence="1 7">Belongs to the cytochrome P450 family.</text>
</comment>
<name>A0A852ZQ69_9ACTN</name>
<keyword evidence="3 7" id="KW-0479">Metal-binding</keyword>
<evidence type="ECO:0000313" key="9">
    <source>
        <dbReference type="Proteomes" id="UP000567795"/>
    </source>
</evidence>
<sequence length="379" mass="41384">MTHHEVARTLLMDPRLVKDIGHWGAWRRGEVPPTWPLRGMVDLPPSMVTTDGAVHSRLRTPVSRTFTARRVEELRPRVEEITHALLDELAEVPPGTPIDLKARFAFPLPMGVIGDLFGVARERHPRLRELYDSLFNTTAGPEEVVATLMTLHGFYGELVAAKRAAPGDDLTSALIATAGDGEPFTDEEMVGTLETMVAAGHETTVNLIVNAVRALLAHPDQLALVRAGKVSWEAVVEETLRWDAPTSHVLFRFATEDIEVGDVVIGEGEAVMISYAAIGRDASWHGPDADRFDVTREARHHLSFGHGPHHCPGAPLSRMEARVALPALFERFPDLALAVGDAELRPNPSMVVNSLSTLPVLLRPAAEREPVAAQPRPVG</sequence>
<dbReference type="GO" id="GO:0020037">
    <property type="term" value="F:heme binding"/>
    <property type="evidence" value="ECO:0007669"/>
    <property type="project" value="InterPro"/>
</dbReference>
<evidence type="ECO:0000256" key="2">
    <source>
        <dbReference type="ARBA" id="ARBA00022617"/>
    </source>
</evidence>
<dbReference type="Proteomes" id="UP000567795">
    <property type="component" value="Unassembled WGS sequence"/>
</dbReference>